<feature type="domain" description="Imelysin-like" evidence="3">
    <location>
        <begin position="63"/>
        <end position="279"/>
    </location>
</feature>
<dbReference type="InterPro" id="IPR018976">
    <property type="entry name" value="Imelysin-like"/>
</dbReference>
<sequence length="360" mass="39781">MTRHVILIALTAFLCSCDRTTEPSGAHSTALSPASNSPALAESKLDNAAIASKSIELWDNTGARLQDFAEHCQRLESSVLQLLENPTESQLQNTQQQWRQLHGELRQLTMAMSLATRNPGLFTPLAQALGKIDRQPIAAGYLDSVEGYPNSGLINDISLEINHTTLRQQHGLTADNEASLGLHPLEFILFGETGQRSASDFARQTKSTPELASLNQPQNRRRDYLALSGKLLCDDSAQLARQWNDRQSAIAAPYFALTPPARLQLWHTLLAAEIDALNHQRQIHHCDFAPKGCDIRWRYRGLQSVLNTKDALLPTLARQQRSRWDEGVAAFNVALSAEPRNDAATQDAIAALARALNDRD</sequence>
<evidence type="ECO:0000313" key="5">
    <source>
        <dbReference type="Proteomes" id="UP001595548"/>
    </source>
</evidence>
<keyword evidence="5" id="KW-1185">Reference proteome</keyword>
<dbReference type="RefSeq" id="WP_382417720.1">
    <property type="nucleotide sequence ID" value="NZ_AP031500.1"/>
</dbReference>
<accession>A0ABV7HUF9</accession>
<reference evidence="5" key="1">
    <citation type="journal article" date="2019" name="Int. J. Syst. Evol. Microbiol.">
        <title>The Global Catalogue of Microorganisms (GCM) 10K type strain sequencing project: providing services to taxonomists for standard genome sequencing and annotation.</title>
        <authorList>
            <consortium name="The Broad Institute Genomics Platform"/>
            <consortium name="The Broad Institute Genome Sequencing Center for Infectious Disease"/>
            <person name="Wu L."/>
            <person name="Ma J."/>
        </authorList>
    </citation>
    <scope>NUCLEOTIDE SEQUENCE [LARGE SCALE GENOMIC DNA]</scope>
    <source>
        <strain evidence="5">KCTC 52141</strain>
    </source>
</reference>
<keyword evidence="2" id="KW-0732">Signal</keyword>
<dbReference type="Proteomes" id="UP001595548">
    <property type="component" value="Unassembled WGS sequence"/>
</dbReference>
<organism evidence="4 5">
    <name type="scientific">Gilvimarinus japonicus</name>
    <dbReference type="NCBI Taxonomy" id="1796469"/>
    <lineage>
        <taxon>Bacteria</taxon>
        <taxon>Pseudomonadati</taxon>
        <taxon>Pseudomonadota</taxon>
        <taxon>Gammaproteobacteria</taxon>
        <taxon>Cellvibrionales</taxon>
        <taxon>Cellvibrionaceae</taxon>
        <taxon>Gilvimarinus</taxon>
    </lineage>
</organism>
<dbReference type="EMBL" id="JBHRTL010000031">
    <property type="protein sequence ID" value="MFC3156466.1"/>
    <property type="molecule type" value="Genomic_DNA"/>
</dbReference>
<dbReference type="PROSITE" id="PS51257">
    <property type="entry name" value="PROKAR_LIPOPROTEIN"/>
    <property type="match status" value="1"/>
</dbReference>
<dbReference type="InterPro" id="IPR038352">
    <property type="entry name" value="Imelysin_sf"/>
</dbReference>
<proteinExistence type="predicted"/>
<comment type="caution">
    <text evidence="4">The sequence shown here is derived from an EMBL/GenBank/DDBJ whole genome shotgun (WGS) entry which is preliminary data.</text>
</comment>
<evidence type="ECO:0000256" key="2">
    <source>
        <dbReference type="ARBA" id="ARBA00022729"/>
    </source>
</evidence>
<evidence type="ECO:0000256" key="1">
    <source>
        <dbReference type="ARBA" id="ARBA00004196"/>
    </source>
</evidence>
<dbReference type="Gene3D" id="1.20.1420.20">
    <property type="entry name" value="M75 peptidase, HXXE motif"/>
    <property type="match status" value="1"/>
</dbReference>
<evidence type="ECO:0000259" key="3">
    <source>
        <dbReference type="Pfam" id="PF09375"/>
    </source>
</evidence>
<comment type="subcellular location">
    <subcellularLocation>
        <location evidence="1">Cell envelope</location>
    </subcellularLocation>
</comment>
<protein>
    <submittedName>
        <fullName evidence="4">Imelysin family protein</fullName>
    </submittedName>
</protein>
<dbReference type="Pfam" id="PF09375">
    <property type="entry name" value="Peptidase_M75"/>
    <property type="match status" value="1"/>
</dbReference>
<name>A0ABV7HUF9_9GAMM</name>
<gene>
    <name evidence="4" type="ORF">ACFOEB_14740</name>
</gene>
<evidence type="ECO:0000313" key="4">
    <source>
        <dbReference type="EMBL" id="MFC3156466.1"/>
    </source>
</evidence>